<dbReference type="GO" id="GO:0000177">
    <property type="term" value="C:cytoplasmic exosome (RNase complex)"/>
    <property type="evidence" value="ECO:0007669"/>
    <property type="project" value="TreeGrafter"/>
</dbReference>
<comment type="caution">
    <text evidence="6">The sequence shown here is derived from an EMBL/GenBank/DDBJ whole genome shotgun (WGS) entry which is preliminary data.</text>
</comment>
<dbReference type="InterPro" id="IPR049469">
    <property type="entry name" value="RRP40_KH-I"/>
</dbReference>
<dbReference type="GO" id="GO:0004527">
    <property type="term" value="F:exonuclease activity"/>
    <property type="evidence" value="ECO:0007669"/>
    <property type="project" value="UniProtKB-KW"/>
</dbReference>
<keyword evidence="6" id="KW-0378">Hydrolase</keyword>
<name>A0A196SB67_BLAHN</name>
<dbReference type="FunFam" id="2.40.50.140:FF:000127">
    <property type="entry name" value="Exosome complex component RRP40"/>
    <property type="match status" value="1"/>
</dbReference>
<keyword evidence="7" id="KW-1185">Reference proteome</keyword>
<dbReference type="GO" id="GO:0000176">
    <property type="term" value="C:nuclear exosome (RNase complex)"/>
    <property type="evidence" value="ECO:0007669"/>
    <property type="project" value="TreeGrafter"/>
</dbReference>
<dbReference type="SUPFAM" id="SSF50249">
    <property type="entry name" value="Nucleic acid-binding proteins"/>
    <property type="match status" value="1"/>
</dbReference>
<dbReference type="Pfam" id="PF21262">
    <property type="entry name" value="RRP40_S1"/>
    <property type="match status" value="1"/>
</dbReference>
<accession>A0A196SB67</accession>
<dbReference type="InterPro" id="IPR026699">
    <property type="entry name" value="Exosome_RNA_bind1/RRP40/RRP4"/>
</dbReference>
<keyword evidence="4" id="KW-0694">RNA-binding</keyword>
<keyword evidence="6" id="KW-0269">Exonuclease</keyword>
<feature type="domain" description="K Homology" evidence="5">
    <location>
        <begin position="98"/>
        <end position="144"/>
    </location>
</feature>
<proteinExistence type="predicted"/>
<dbReference type="STRING" id="478820.A0A196SB67"/>
<dbReference type="InterPro" id="IPR004088">
    <property type="entry name" value="KH_dom_type_1"/>
</dbReference>
<dbReference type="PANTHER" id="PTHR21321">
    <property type="entry name" value="PNAS-3 RELATED"/>
    <property type="match status" value="1"/>
</dbReference>
<comment type="subcellular location">
    <subcellularLocation>
        <location evidence="1">Nucleus</location>
    </subcellularLocation>
</comment>
<dbReference type="Pfam" id="PF15985">
    <property type="entry name" value="KH_6"/>
    <property type="match status" value="1"/>
</dbReference>
<dbReference type="GO" id="GO:0034475">
    <property type="term" value="P:U4 snRNA 3'-end processing"/>
    <property type="evidence" value="ECO:0007669"/>
    <property type="project" value="TreeGrafter"/>
</dbReference>
<keyword evidence="3" id="KW-0271">Exosome</keyword>
<organism evidence="6 7">
    <name type="scientific">Blastocystis sp. subtype 1 (strain ATCC 50177 / NandII)</name>
    <dbReference type="NCBI Taxonomy" id="478820"/>
    <lineage>
        <taxon>Eukaryota</taxon>
        <taxon>Sar</taxon>
        <taxon>Stramenopiles</taxon>
        <taxon>Bigyra</taxon>
        <taxon>Opalozoa</taxon>
        <taxon>Opalinata</taxon>
        <taxon>Blastocystidae</taxon>
        <taxon>Blastocystis</taxon>
    </lineage>
</organism>
<dbReference type="InterPro" id="IPR036612">
    <property type="entry name" value="KH_dom_type_1_sf"/>
</dbReference>
<dbReference type="EMBL" id="LXWW01000264">
    <property type="protein sequence ID" value="OAO14295.1"/>
    <property type="molecule type" value="Genomic_DNA"/>
</dbReference>
<dbReference type="GO" id="GO:0003723">
    <property type="term" value="F:RNA binding"/>
    <property type="evidence" value="ECO:0007669"/>
    <property type="project" value="UniProtKB-KW"/>
</dbReference>
<evidence type="ECO:0000256" key="2">
    <source>
        <dbReference type="ARBA" id="ARBA00022490"/>
    </source>
</evidence>
<dbReference type="AlphaFoldDB" id="A0A196SB67"/>
<dbReference type="CDD" id="cd22526">
    <property type="entry name" value="KH-I_Rrp40"/>
    <property type="match status" value="1"/>
</dbReference>
<sequence>MKFYVPQVNDCVIGVVTHVFSEEYEVELNSSHTGRLNTVAFEGATKRNRPYLKPGSLVYCRVLQAFPGMQPDLTCIVSNGPKSEWVNGSSLFGELTGGNVFKVSIEDARKLVDPKDDTLRTIGSQIPYECAVGLNGYVWVNSKDCKSTITIVNTILNSL</sequence>
<dbReference type="Proteomes" id="UP000078348">
    <property type="component" value="Unassembled WGS sequence"/>
</dbReference>
<dbReference type="OrthoDB" id="340500at2759"/>
<evidence type="ECO:0000256" key="3">
    <source>
        <dbReference type="ARBA" id="ARBA00022835"/>
    </source>
</evidence>
<dbReference type="GO" id="GO:0071038">
    <property type="term" value="P:TRAMP-dependent tRNA surveillance pathway"/>
    <property type="evidence" value="ECO:0007669"/>
    <property type="project" value="TreeGrafter"/>
</dbReference>
<evidence type="ECO:0000313" key="6">
    <source>
        <dbReference type="EMBL" id="OAO14295.1"/>
    </source>
</evidence>
<evidence type="ECO:0000313" key="7">
    <source>
        <dbReference type="Proteomes" id="UP000078348"/>
    </source>
</evidence>
<evidence type="ECO:0000256" key="1">
    <source>
        <dbReference type="ARBA" id="ARBA00004123"/>
    </source>
</evidence>
<dbReference type="Gene3D" id="3.30.1370.10">
    <property type="entry name" value="K Homology domain, type 1"/>
    <property type="match status" value="1"/>
</dbReference>
<evidence type="ECO:0000256" key="4">
    <source>
        <dbReference type="ARBA" id="ARBA00022884"/>
    </source>
</evidence>
<dbReference type="InterPro" id="IPR012340">
    <property type="entry name" value="NA-bd_OB-fold"/>
</dbReference>
<keyword evidence="2" id="KW-0963">Cytoplasm</keyword>
<dbReference type="GO" id="GO:0000467">
    <property type="term" value="P:exonucleolytic trimming to generate mature 3'-end of 5.8S rRNA from tricistronic rRNA transcript (SSU-rRNA, 5.8S rRNA, LSU-rRNA)"/>
    <property type="evidence" value="ECO:0007669"/>
    <property type="project" value="TreeGrafter"/>
</dbReference>
<dbReference type="GO" id="GO:0071051">
    <property type="term" value="P:poly(A)-dependent snoRNA 3'-end processing"/>
    <property type="evidence" value="ECO:0007669"/>
    <property type="project" value="TreeGrafter"/>
</dbReference>
<dbReference type="GO" id="GO:0071035">
    <property type="term" value="P:nuclear polyadenylation-dependent rRNA catabolic process"/>
    <property type="evidence" value="ECO:0007669"/>
    <property type="project" value="TreeGrafter"/>
</dbReference>
<dbReference type="Gene3D" id="2.40.50.140">
    <property type="entry name" value="Nucleic acid-binding proteins"/>
    <property type="match status" value="1"/>
</dbReference>
<reference evidence="6 7" key="1">
    <citation type="submission" date="2016-05" db="EMBL/GenBank/DDBJ databases">
        <title>Nuclear genome of Blastocystis sp. subtype 1 NandII.</title>
        <authorList>
            <person name="Gentekaki E."/>
            <person name="Curtis B."/>
            <person name="Stairs C."/>
            <person name="Eme L."/>
            <person name="Herman E."/>
            <person name="Klimes V."/>
            <person name="Arias M.C."/>
            <person name="Elias M."/>
            <person name="Hilliou F."/>
            <person name="Klute M."/>
            <person name="Malik S.-B."/>
            <person name="Pightling A."/>
            <person name="Rachubinski R."/>
            <person name="Salas D."/>
            <person name="Schlacht A."/>
            <person name="Suga H."/>
            <person name="Archibald J."/>
            <person name="Ball S.G."/>
            <person name="Clark G."/>
            <person name="Dacks J."/>
            <person name="Van Der Giezen M."/>
            <person name="Tsaousis A."/>
            <person name="Roger A."/>
        </authorList>
    </citation>
    <scope>NUCLEOTIDE SEQUENCE [LARGE SCALE GENOMIC DNA]</scope>
    <source>
        <strain evidence="7">ATCC 50177 / NandII</strain>
    </source>
</reference>
<gene>
    <name evidence="6" type="ORF">AV274_3999</name>
</gene>
<evidence type="ECO:0000259" key="5">
    <source>
        <dbReference type="Pfam" id="PF15985"/>
    </source>
</evidence>
<protein>
    <submittedName>
        <fullName evidence="6">Exosome complex exonuclease RRP40</fullName>
    </submittedName>
</protein>
<dbReference type="PANTHER" id="PTHR21321:SF1">
    <property type="entry name" value="EXOSOME COMPLEX COMPONENT RRP40"/>
    <property type="match status" value="1"/>
</dbReference>
<dbReference type="GO" id="GO:0071034">
    <property type="term" value="P:CUT catabolic process"/>
    <property type="evidence" value="ECO:0007669"/>
    <property type="project" value="TreeGrafter"/>
</dbReference>
<keyword evidence="6" id="KW-0540">Nuclease</keyword>
<dbReference type="SUPFAM" id="SSF54791">
    <property type="entry name" value="Eukaryotic type KH-domain (KH-domain type I)"/>
    <property type="match status" value="1"/>
</dbReference>